<gene>
    <name evidence="1" type="ORF">QIA44_05020</name>
</gene>
<name>A0ACD5GLN9_9SPIR</name>
<keyword evidence="1" id="KW-0614">Plasmid</keyword>
<evidence type="ECO:0000313" key="2">
    <source>
        <dbReference type="Proteomes" id="UP001301963"/>
    </source>
</evidence>
<accession>A0ACD5GLN9</accession>
<dbReference type="Proteomes" id="UP001301963">
    <property type="component" value="Plasmid lp25"/>
</dbReference>
<sequence length="186" mass="20878">MFCSSYSIQENARSSVYVADASFVYIKNVTFFCALNKALHFQKTKKILLEDVNFESINQNFDIEDVSNLTLINVNAQKSKTESVANGLNAIIRESSFNNNNNALKLTKFSSLKITNTQFSKNKGTALHLIDIASARLSNNIFSKNKIGLKNHSFDILIRDTFLQNELALNLTRKSDLGVRTLDLST</sequence>
<organism evidence="1 2">
    <name type="scientific">Borreliella lusitaniae</name>
    <dbReference type="NCBI Taxonomy" id="100177"/>
    <lineage>
        <taxon>Bacteria</taxon>
        <taxon>Pseudomonadati</taxon>
        <taxon>Spirochaetota</taxon>
        <taxon>Spirochaetia</taxon>
        <taxon>Spirochaetales</taxon>
        <taxon>Borreliaceae</taxon>
        <taxon>Borreliella</taxon>
    </lineage>
</organism>
<evidence type="ECO:0000313" key="1">
    <source>
        <dbReference type="EMBL" id="XPK47098.1"/>
    </source>
</evidence>
<proteinExistence type="predicted"/>
<reference evidence="1" key="1">
    <citation type="submission" date="2024-11" db="EMBL/GenBank/DDBJ databases">
        <title>Sequencing of Borrelia variable plasmids from multiple Borrelia sensu lato isolates.</title>
        <authorList>
            <person name="Mongodin E.F."/>
            <person name="Rudenko N."/>
            <person name="Fraser C.M."/>
            <person name="Schutzer S."/>
            <person name="Luft B."/>
            <person name="Morgan R."/>
            <person name="Casjens S."/>
            <person name="Qiu W."/>
        </authorList>
    </citation>
    <scope>NUCLEOTIDE SEQUENCE</scope>
    <source>
        <strain evidence="1">PotiB3</strain>
    </source>
</reference>
<dbReference type="EMBL" id="CP179538">
    <property type="protein sequence ID" value="XPK47098.1"/>
    <property type="molecule type" value="Genomic_DNA"/>
</dbReference>
<keyword evidence="2" id="KW-1185">Reference proteome</keyword>
<geneLocation type="plasmid" evidence="1 2">
    <name>lp25</name>
</geneLocation>
<protein>
    <submittedName>
        <fullName evidence="1">Right-handed parallel beta-helix repeat-containing protein</fullName>
    </submittedName>
</protein>